<evidence type="ECO:0000256" key="1">
    <source>
        <dbReference type="ARBA" id="ARBA00011046"/>
    </source>
</evidence>
<accession>A0ABT9IWQ2</accession>
<keyword evidence="4" id="KW-0804">Transcription</keyword>
<evidence type="ECO:0000256" key="2">
    <source>
        <dbReference type="ARBA" id="ARBA00023015"/>
    </source>
</evidence>
<evidence type="ECO:0000256" key="3">
    <source>
        <dbReference type="ARBA" id="ARBA00023125"/>
    </source>
</evidence>
<name>A0ABT9IWQ2_9BACL</name>
<comment type="similarity">
    <text evidence="1">Belongs to the BlaI transcriptional regulatory family.</text>
</comment>
<comment type="caution">
    <text evidence="5">The sequence shown here is derived from an EMBL/GenBank/DDBJ whole genome shotgun (WGS) entry which is preliminary data.</text>
</comment>
<gene>
    <name evidence="5" type="ORF">Q5Y73_05375</name>
</gene>
<keyword evidence="3" id="KW-0238">DNA-binding</keyword>
<proteinExistence type="inferred from homology"/>
<organism evidence="5 6">
    <name type="scientific">Chengkuizengella axinellae</name>
    <dbReference type="NCBI Taxonomy" id="3064388"/>
    <lineage>
        <taxon>Bacteria</taxon>
        <taxon>Bacillati</taxon>
        <taxon>Bacillota</taxon>
        <taxon>Bacilli</taxon>
        <taxon>Bacillales</taxon>
        <taxon>Paenibacillaceae</taxon>
        <taxon>Chengkuizengella</taxon>
    </lineage>
</organism>
<evidence type="ECO:0000313" key="6">
    <source>
        <dbReference type="Proteomes" id="UP001231941"/>
    </source>
</evidence>
<dbReference type="Gene3D" id="1.10.4040.10">
    <property type="entry name" value="Penicillinase repressor domain"/>
    <property type="match status" value="1"/>
</dbReference>
<evidence type="ECO:0000256" key="4">
    <source>
        <dbReference type="ARBA" id="ARBA00023163"/>
    </source>
</evidence>
<dbReference type="InterPro" id="IPR036388">
    <property type="entry name" value="WH-like_DNA-bd_sf"/>
</dbReference>
<keyword evidence="6" id="KW-1185">Reference proteome</keyword>
<dbReference type="Proteomes" id="UP001231941">
    <property type="component" value="Unassembled WGS sequence"/>
</dbReference>
<dbReference type="InterPro" id="IPR005650">
    <property type="entry name" value="BlaI_family"/>
</dbReference>
<dbReference type="Gene3D" id="1.10.10.10">
    <property type="entry name" value="Winged helix-like DNA-binding domain superfamily/Winged helix DNA-binding domain"/>
    <property type="match status" value="1"/>
</dbReference>
<dbReference type="SUPFAM" id="SSF46785">
    <property type="entry name" value="Winged helix' DNA-binding domain"/>
    <property type="match status" value="1"/>
</dbReference>
<dbReference type="EMBL" id="JAVAMP010000001">
    <property type="protein sequence ID" value="MDP5273527.1"/>
    <property type="molecule type" value="Genomic_DNA"/>
</dbReference>
<keyword evidence="2" id="KW-0805">Transcription regulation</keyword>
<dbReference type="Pfam" id="PF03965">
    <property type="entry name" value="Penicillinase_R"/>
    <property type="match status" value="1"/>
</dbReference>
<evidence type="ECO:0000313" key="5">
    <source>
        <dbReference type="EMBL" id="MDP5273527.1"/>
    </source>
</evidence>
<dbReference type="InterPro" id="IPR036390">
    <property type="entry name" value="WH_DNA-bd_sf"/>
</dbReference>
<dbReference type="PIRSF" id="PIRSF019455">
    <property type="entry name" value="CopR_AtkY"/>
    <property type="match status" value="1"/>
</dbReference>
<protein>
    <submittedName>
        <fullName evidence="5">BlaI/MecI/CopY family transcriptional regulator</fullName>
    </submittedName>
</protein>
<dbReference type="RefSeq" id="WP_305990788.1">
    <property type="nucleotide sequence ID" value="NZ_JAVAMP010000001.1"/>
</dbReference>
<sequence>MKISDAEWRVMEELWKNSPLTSSEIIDRLKDSSEWSPKTIHTLINRLVKKEVLGVNKEGRFKQFHPLISADECRRQETTSFLKKIYDGSRQMFLLNFIKNEKLTEKEIEELKEILEQKKARD</sequence>
<reference evidence="5 6" key="1">
    <citation type="submission" date="2023-08" db="EMBL/GenBank/DDBJ databases">
        <authorList>
            <person name="Park J.-S."/>
        </authorList>
    </citation>
    <scope>NUCLEOTIDE SEQUENCE [LARGE SCALE GENOMIC DNA]</scope>
    <source>
        <strain evidence="5 6">2205SS18-9</strain>
    </source>
</reference>